<name>A0ABU0I2K0_9HYPH</name>
<comment type="caution">
    <text evidence="1">The sequence shown here is derived from an EMBL/GenBank/DDBJ whole genome shotgun (WGS) entry which is preliminary data.</text>
</comment>
<protein>
    <recommendedName>
        <fullName evidence="3">DUF2793 domain-containing protein</fullName>
    </recommendedName>
</protein>
<evidence type="ECO:0000313" key="2">
    <source>
        <dbReference type="Proteomes" id="UP001231124"/>
    </source>
</evidence>
<dbReference type="InterPro" id="IPR021251">
    <property type="entry name" value="DUF2793"/>
</dbReference>
<evidence type="ECO:0000313" key="1">
    <source>
        <dbReference type="EMBL" id="MDQ0448838.1"/>
    </source>
</evidence>
<dbReference type="EMBL" id="JAUSVP010000011">
    <property type="protein sequence ID" value="MDQ0448838.1"/>
    <property type="molecule type" value="Genomic_DNA"/>
</dbReference>
<sequence>MSETANIALPLLAAAQAQKHVTHNEALLILDSLVQLACLDKDLTAPPSSPKEGDRYLIAGSSPSGAWAGWAGRIARFRDGQWTSLAPKTGWLAYVADEKQLYAFDGQAWAATGGTSGASGSGGAAPSQTSAALFGINTQADTTNRLAVKSDAVLLAWDDVTPGSGDLRVTLNKKAAARDAGFAFQTGYSTRALCGTFGSDDFVVKTSADGTAFTTALTAAAATGIVAFAASPTAPTPADRDGSTRLATTAYVDRAGAAAFARSPVADAAYTIQPTDRTVAVTALTAARTLTLPAASAFPPGATLTILDESGACSPGKALTIARAGSDTINGLTALLLATPYGAVSLQSNGAAKWTITDRITGMNRRTFVDVSGLNTNQTVGSAFTRITLTQKNDDTGGNWDTSSSLYTCPRRGVYQITGSLRVADATGAGTQYGVAVHTTETDGPWFLWHSVGPAPSVRSTYVYSRLTPQAAGDQLRMFSYSDQGVKIIGAGLQICLVSEGD</sequence>
<dbReference type="Gene3D" id="2.60.120.40">
    <property type="match status" value="1"/>
</dbReference>
<dbReference type="Pfam" id="PF10983">
    <property type="entry name" value="DUF2793"/>
    <property type="match status" value="1"/>
</dbReference>
<dbReference type="RefSeq" id="WP_238202018.1">
    <property type="nucleotide sequence ID" value="NZ_BPQE01000008.1"/>
</dbReference>
<dbReference type="InterPro" id="IPR008983">
    <property type="entry name" value="Tumour_necrosis_fac-like_dom"/>
</dbReference>
<reference evidence="1 2" key="1">
    <citation type="submission" date="2023-07" db="EMBL/GenBank/DDBJ databases">
        <title>Genomic Encyclopedia of Type Strains, Phase IV (KMG-IV): sequencing the most valuable type-strain genomes for metagenomic binning, comparative biology and taxonomic classification.</title>
        <authorList>
            <person name="Goeker M."/>
        </authorList>
    </citation>
    <scope>NUCLEOTIDE SEQUENCE [LARGE SCALE GENOMIC DNA]</scope>
    <source>
        <strain evidence="1 2">DSM 19013</strain>
    </source>
</reference>
<evidence type="ECO:0008006" key="3">
    <source>
        <dbReference type="Google" id="ProtNLM"/>
    </source>
</evidence>
<accession>A0ABU0I2K0</accession>
<organism evidence="1 2">
    <name type="scientific">Methylobacterium aerolatum</name>
    <dbReference type="NCBI Taxonomy" id="418708"/>
    <lineage>
        <taxon>Bacteria</taxon>
        <taxon>Pseudomonadati</taxon>
        <taxon>Pseudomonadota</taxon>
        <taxon>Alphaproteobacteria</taxon>
        <taxon>Hyphomicrobiales</taxon>
        <taxon>Methylobacteriaceae</taxon>
        <taxon>Methylobacterium</taxon>
    </lineage>
</organism>
<keyword evidence="2" id="KW-1185">Reference proteome</keyword>
<proteinExistence type="predicted"/>
<gene>
    <name evidence="1" type="ORF">QO012_003350</name>
</gene>
<dbReference type="Proteomes" id="UP001231124">
    <property type="component" value="Unassembled WGS sequence"/>
</dbReference>